<feature type="region of interest" description="Disordered" evidence="1">
    <location>
        <begin position="233"/>
        <end position="259"/>
    </location>
</feature>
<dbReference type="InParanoid" id="A0A2J6T9Q2"/>
<feature type="region of interest" description="Disordered" evidence="1">
    <location>
        <begin position="1"/>
        <end position="39"/>
    </location>
</feature>
<dbReference type="InterPro" id="IPR028018">
    <property type="entry name" value="DUF4646"/>
</dbReference>
<feature type="compositionally biased region" description="Pro residues" evidence="1">
    <location>
        <begin position="351"/>
        <end position="362"/>
    </location>
</feature>
<gene>
    <name evidence="2" type="ORF">K444DRAFT_408346</name>
</gene>
<reference evidence="2 3" key="1">
    <citation type="submission" date="2016-04" db="EMBL/GenBank/DDBJ databases">
        <title>A degradative enzymes factory behind the ericoid mycorrhizal symbiosis.</title>
        <authorList>
            <consortium name="DOE Joint Genome Institute"/>
            <person name="Martino E."/>
            <person name="Morin E."/>
            <person name="Grelet G."/>
            <person name="Kuo A."/>
            <person name="Kohler A."/>
            <person name="Daghino S."/>
            <person name="Barry K."/>
            <person name="Choi C."/>
            <person name="Cichocki N."/>
            <person name="Clum A."/>
            <person name="Copeland A."/>
            <person name="Hainaut M."/>
            <person name="Haridas S."/>
            <person name="Labutti K."/>
            <person name="Lindquist E."/>
            <person name="Lipzen A."/>
            <person name="Khouja H.-R."/>
            <person name="Murat C."/>
            <person name="Ohm R."/>
            <person name="Olson A."/>
            <person name="Spatafora J."/>
            <person name="Veneault-Fourrey C."/>
            <person name="Henrissat B."/>
            <person name="Grigoriev I."/>
            <person name="Martin F."/>
            <person name="Perotto S."/>
        </authorList>
    </citation>
    <scope>NUCLEOTIDE SEQUENCE [LARGE SCALE GENOMIC DNA]</scope>
    <source>
        <strain evidence="2 3">E</strain>
    </source>
</reference>
<evidence type="ECO:0000313" key="3">
    <source>
        <dbReference type="Proteomes" id="UP000235371"/>
    </source>
</evidence>
<dbReference type="Pfam" id="PF15496">
    <property type="entry name" value="DUF4646"/>
    <property type="match status" value="1"/>
</dbReference>
<dbReference type="AlphaFoldDB" id="A0A2J6T9Q2"/>
<dbReference type="EMBL" id="KZ613813">
    <property type="protein sequence ID" value="PMD59713.1"/>
    <property type="molecule type" value="Genomic_DNA"/>
</dbReference>
<dbReference type="Proteomes" id="UP000235371">
    <property type="component" value="Unassembled WGS sequence"/>
</dbReference>
<name>A0A2J6T9Q2_9HELO</name>
<accession>A0A2J6T9Q2</accession>
<sequence length="362" mass="39190">MQASAPGRGPNPHYPTKYAPVELPSQYQGAGNPNGPTNTGFRHELAEQTTPQIAQQISQYTPLSFPPFSIPTDTDSLSSGFPYTQRLSQLRITRDQWHQFSLEAVNAAKLTFREDAAAWATGVGTGAASSAFLLVFGPAVGYYTGKAVHKKTVIKKVKEKLTQDGELRNVLRSWNEGSFLERGVQVWLEAPSEEAAVDVQPGMSRKDVEKEAKRLARRFRIVVQPYDPRSAPLGQGSWGSGQSPVSLGSGHQGEGWGAEQVPVKPYPAPVQHNHAGWGNQQAVGHGGNPMVQELPGPPTKPYMTPPQQTWGNQQPTQLGGQQVEMVQELPGLAAPFIAELDGGNGNFQRPPEIPPNDPPKVS</sequence>
<evidence type="ECO:0000313" key="2">
    <source>
        <dbReference type="EMBL" id="PMD59713.1"/>
    </source>
</evidence>
<feature type="region of interest" description="Disordered" evidence="1">
    <location>
        <begin position="337"/>
        <end position="362"/>
    </location>
</feature>
<evidence type="ECO:0000256" key="1">
    <source>
        <dbReference type="SAM" id="MobiDB-lite"/>
    </source>
</evidence>
<dbReference type="OrthoDB" id="252020at2759"/>
<protein>
    <submittedName>
        <fullName evidence="2">Uncharacterized protein</fullName>
    </submittedName>
</protein>
<organism evidence="2 3">
    <name type="scientific">Hyaloscypha bicolor E</name>
    <dbReference type="NCBI Taxonomy" id="1095630"/>
    <lineage>
        <taxon>Eukaryota</taxon>
        <taxon>Fungi</taxon>
        <taxon>Dikarya</taxon>
        <taxon>Ascomycota</taxon>
        <taxon>Pezizomycotina</taxon>
        <taxon>Leotiomycetes</taxon>
        <taxon>Helotiales</taxon>
        <taxon>Hyaloscyphaceae</taxon>
        <taxon>Hyaloscypha</taxon>
        <taxon>Hyaloscypha bicolor</taxon>
    </lineage>
</organism>
<dbReference type="RefSeq" id="XP_024736617.1">
    <property type="nucleotide sequence ID" value="XM_024872589.1"/>
</dbReference>
<keyword evidence="3" id="KW-1185">Reference proteome</keyword>
<proteinExistence type="predicted"/>
<dbReference type="GeneID" id="36580669"/>